<dbReference type="InterPro" id="IPR050295">
    <property type="entry name" value="Plant_2OG-oxidoreductases"/>
</dbReference>
<dbReference type="Gene3D" id="2.60.120.330">
    <property type="entry name" value="B-lactam Antibiotic, Isopenicillin N Synthase, Chain"/>
    <property type="match status" value="2"/>
</dbReference>
<evidence type="ECO:0000313" key="7">
    <source>
        <dbReference type="Proteomes" id="UP000237000"/>
    </source>
</evidence>
<dbReference type="Pfam" id="PF14226">
    <property type="entry name" value="DIOX_N"/>
    <property type="match status" value="1"/>
</dbReference>
<dbReference type="InParanoid" id="A0A2P5F0G2"/>
<dbReference type="GO" id="GO:0046872">
    <property type="term" value="F:metal ion binding"/>
    <property type="evidence" value="ECO:0007669"/>
    <property type="project" value="UniProtKB-KW"/>
</dbReference>
<evidence type="ECO:0000256" key="3">
    <source>
        <dbReference type="ARBA" id="ARBA00023004"/>
    </source>
</evidence>
<keyword evidence="1" id="KW-0479">Metal-binding</keyword>
<evidence type="ECO:0000259" key="4">
    <source>
        <dbReference type="Pfam" id="PF03171"/>
    </source>
</evidence>
<accession>A0A2P5F0G2</accession>
<evidence type="ECO:0000313" key="6">
    <source>
        <dbReference type="EMBL" id="PON91277.1"/>
    </source>
</evidence>
<organism evidence="6 7">
    <name type="scientific">Trema orientale</name>
    <name type="common">Charcoal tree</name>
    <name type="synonym">Celtis orientalis</name>
    <dbReference type="NCBI Taxonomy" id="63057"/>
    <lineage>
        <taxon>Eukaryota</taxon>
        <taxon>Viridiplantae</taxon>
        <taxon>Streptophyta</taxon>
        <taxon>Embryophyta</taxon>
        <taxon>Tracheophyta</taxon>
        <taxon>Spermatophyta</taxon>
        <taxon>Magnoliopsida</taxon>
        <taxon>eudicotyledons</taxon>
        <taxon>Gunneridae</taxon>
        <taxon>Pentapetalae</taxon>
        <taxon>rosids</taxon>
        <taxon>fabids</taxon>
        <taxon>Rosales</taxon>
        <taxon>Cannabaceae</taxon>
        <taxon>Trema</taxon>
    </lineage>
</organism>
<name>A0A2P5F0G2_TREOI</name>
<comment type="caution">
    <text evidence="6">The sequence shown here is derived from an EMBL/GenBank/DDBJ whole genome shotgun (WGS) entry which is preliminary data.</text>
</comment>
<dbReference type="Pfam" id="PF03171">
    <property type="entry name" value="2OG-FeII_Oxy"/>
    <property type="match status" value="1"/>
</dbReference>
<dbReference type="InterPro" id="IPR027443">
    <property type="entry name" value="IPNS-like_sf"/>
</dbReference>
<dbReference type="InterPro" id="IPR026992">
    <property type="entry name" value="DIOX_N"/>
</dbReference>
<dbReference type="AlphaFoldDB" id="A0A2P5F0G2"/>
<dbReference type="GO" id="GO:0031418">
    <property type="term" value="F:L-ascorbic acid binding"/>
    <property type="evidence" value="ECO:0007669"/>
    <property type="project" value="UniProtKB-KW"/>
</dbReference>
<gene>
    <name evidence="6" type="ORF">TorRG33x02_128400</name>
</gene>
<keyword evidence="2" id="KW-0847">Vitamin C</keyword>
<feature type="domain" description="Isopenicillin N synthase-like Fe(2+) 2OG dioxygenase" evidence="4">
    <location>
        <begin position="93"/>
        <end position="151"/>
    </location>
</feature>
<sequence length="153" mass="17554">MVRQLINHGVSEEVIEKTKIDIEDFFQLPLEKKKAYSQLPNNIQGYRQAFVVESLDKYSWELQQVTINLLKFMSRNLGLKPETLPNMFEDGTQGLRMNFYPPCVLANKVMGLTLVQVNDVQGLQIKKNGKWVHVNPIPSAFIIDIGDIIEVNH</sequence>
<dbReference type="EMBL" id="JXTC01000075">
    <property type="protein sequence ID" value="PON91277.1"/>
    <property type="molecule type" value="Genomic_DNA"/>
</dbReference>
<proteinExistence type="predicted"/>
<dbReference type="SUPFAM" id="SSF51197">
    <property type="entry name" value="Clavaminate synthase-like"/>
    <property type="match status" value="1"/>
</dbReference>
<dbReference type="PANTHER" id="PTHR47991">
    <property type="entry name" value="OXOGLUTARATE/IRON-DEPENDENT DIOXYGENASE"/>
    <property type="match status" value="1"/>
</dbReference>
<feature type="domain" description="Non-haem dioxygenase N-terminal" evidence="5">
    <location>
        <begin position="4"/>
        <end position="54"/>
    </location>
</feature>
<reference evidence="7" key="1">
    <citation type="submission" date="2016-06" db="EMBL/GenBank/DDBJ databases">
        <title>Parallel loss of symbiosis genes in relatives of nitrogen-fixing non-legume Parasponia.</title>
        <authorList>
            <person name="Van Velzen R."/>
            <person name="Holmer R."/>
            <person name="Bu F."/>
            <person name="Rutten L."/>
            <person name="Van Zeijl A."/>
            <person name="Liu W."/>
            <person name="Santuari L."/>
            <person name="Cao Q."/>
            <person name="Sharma T."/>
            <person name="Shen D."/>
            <person name="Roswanjaya Y."/>
            <person name="Wardhani T."/>
            <person name="Kalhor M.S."/>
            <person name="Jansen J."/>
            <person name="Van den Hoogen J."/>
            <person name="Gungor B."/>
            <person name="Hartog M."/>
            <person name="Hontelez J."/>
            <person name="Verver J."/>
            <person name="Yang W.-C."/>
            <person name="Schijlen E."/>
            <person name="Repin R."/>
            <person name="Schilthuizen M."/>
            <person name="Schranz E."/>
            <person name="Heidstra R."/>
            <person name="Miyata K."/>
            <person name="Fedorova E."/>
            <person name="Kohlen W."/>
            <person name="Bisseling T."/>
            <person name="Smit S."/>
            <person name="Geurts R."/>
        </authorList>
    </citation>
    <scope>NUCLEOTIDE SEQUENCE [LARGE SCALE GENOMIC DNA]</scope>
    <source>
        <strain evidence="7">cv. RG33-2</strain>
    </source>
</reference>
<dbReference type="InterPro" id="IPR044861">
    <property type="entry name" value="IPNS-like_FE2OG_OXY"/>
</dbReference>
<dbReference type="OrthoDB" id="288590at2759"/>
<protein>
    <submittedName>
        <fullName evidence="6">Isopenicillin N synthase</fullName>
    </submittedName>
</protein>
<evidence type="ECO:0000256" key="1">
    <source>
        <dbReference type="ARBA" id="ARBA00022723"/>
    </source>
</evidence>
<dbReference type="Proteomes" id="UP000237000">
    <property type="component" value="Unassembled WGS sequence"/>
</dbReference>
<keyword evidence="3" id="KW-0408">Iron</keyword>
<keyword evidence="7" id="KW-1185">Reference proteome</keyword>
<evidence type="ECO:0000259" key="5">
    <source>
        <dbReference type="Pfam" id="PF14226"/>
    </source>
</evidence>
<evidence type="ECO:0000256" key="2">
    <source>
        <dbReference type="ARBA" id="ARBA00022896"/>
    </source>
</evidence>